<evidence type="ECO:0000256" key="3">
    <source>
        <dbReference type="ARBA" id="ARBA00023082"/>
    </source>
</evidence>
<evidence type="ECO:0000313" key="8">
    <source>
        <dbReference type="Proteomes" id="UP001207742"/>
    </source>
</evidence>
<keyword evidence="2" id="KW-0805">Transcription regulation</keyword>
<evidence type="ECO:0000256" key="4">
    <source>
        <dbReference type="ARBA" id="ARBA00023163"/>
    </source>
</evidence>
<dbReference type="Gene3D" id="1.10.1740.10">
    <property type="match status" value="1"/>
</dbReference>
<dbReference type="NCBIfam" id="TIGR02937">
    <property type="entry name" value="sigma70-ECF"/>
    <property type="match status" value="1"/>
</dbReference>
<dbReference type="InterPro" id="IPR013324">
    <property type="entry name" value="RNA_pol_sigma_r3/r4-like"/>
</dbReference>
<reference evidence="7 8" key="1">
    <citation type="submission" date="2022-10" db="EMBL/GenBank/DDBJ databases">
        <title>Chitinophaga nivalis PC15 sp. nov., isolated from Pyeongchang county, South Korea.</title>
        <authorList>
            <person name="Trinh H.N."/>
        </authorList>
    </citation>
    <scope>NUCLEOTIDE SEQUENCE [LARGE SCALE GENOMIC DNA]</scope>
    <source>
        <strain evidence="7 8">PC14</strain>
    </source>
</reference>
<evidence type="ECO:0000313" key="7">
    <source>
        <dbReference type="EMBL" id="MCW3483090.1"/>
    </source>
</evidence>
<dbReference type="SUPFAM" id="SSF88659">
    <property type="entry name" value="Sigma3 and sigma4 domains of RNA polymerase sigma factors"/>
    <property type="match status" value="1"/>
</dbReference>
<dbReference type="PANTHER" id="PTHR43133:SF46">
    <property type="entry name" value="RNA POLYMERASE SIGMA-70 FACTOR ECF SUBFAMILY"/>
    <property type="match status" value="1"/>
</dbReference>
<keyword evidence="8" id="KW-1185">Reference proteome</keyword>
<dbReference type="InterPro" id="IPR013249">
    <property type="entry name" value="RNA_pol_sigma70_r4_t2"/>
</dbReference>
<evidence type="ECO:0000256" key="2">
    <source>
        <dbReference type="ARBA" id="ARBA00023015"/>
    </source>
</evidence>
<evidence type="ECO:0000256" key="1">
    <source>
        <dbReference type="ARBA" id="ARBA00010641"/>
    </source>
</evidence>
<evidence type="ECO:0000259" key="6">
    <source>
        <dbReference type="Pfam" id="PF08281"/>
    </source>
</evidence>
<dbReference type="Pfam" id="PF04542">
    <property type="entry name" value="Sigma70_r2"/>
    <property type="match status" value="1"/>
</dbReference>
<protein>
    <submittedName>
        <fullName evidence="7">RNA polymerase sigma-70 factor</fullName>
    </submittedName>
</protein>
<dbReference type="Gene3D" id="1.10.10.10">
    <property type="entry name" value="Winged helix-like DNA-binding domain superfamily/Winged helix DNA-binding domain"/>
    <property type="match status" value="1"/>
</dbReference>
<comment type="caution">
    <text evidence="7">The sequence shown here is derived from an EMBL/GenBank/DDBJ whole genome shotgun (WGS) entry which is preliminary data.</text>
</comment>
<dbReference type="RefSeq" id="WP_264728068.1">
    <property type="nucleotide sequence ID" value="NZ_JAPDNR010000001.1"/>
</dbReference>
<feature type="domain" description="RNA polymerase sigma-70 region 2" evidence="5">
    <location>
        <begin position="28"/>
        <end position="94"/>
    </location>
</feature>
<dbReference type="InterPro" id="IPR039425">
    <property type="entry name" value="RNA_pol_sigma-70-like"/>
</dbReference>
<dbReference type="SUPFAM" id="SSF88946">
    <property type="entry name" value="Sigma2 domain of RNA polymerase sigma factors"/>
    <property type="match status" value="1"/>
</dbReference>
<dbReference type="Pfam" id="PF08281">
    <property type="entry name" value="Sigma70_r4_2"/>
    <property type="match status" value="1"/>
</dbReference>
<dbReference type="InterPro" id="IPR013325">
    <property type="entry name" value="RNA_pol_sigma_r2"/>
</dbReference>
<dbReference type="NCBIfam" id="TIGR02985">
    <property type="entry name" value="Sig70_bacteroi1"/>
    <property type="match status" value="1"/>
</dbReference>
<dbReference type="InterPro" id="IPR014327">
    <property type="entry name" value="RNA_pol_sigma70_bacteroid"/>
</dbReference>
<accession>A0ABT3IGL6</accession>
<dbReference type="PANTHER" id="PTHR43133">
    <property type="entry name" value="RNA POLYMERASE ECF-TYPE SIGMA FACTO"/>
    <property type="match status" value="1"/>
</dbReference>
<dbReference type="InterPro" id="IPR036388">
    <property type="entry name" value="WH-like_DNA-bd_sf"/>
</dbReference>
<dbReference type="InterPro" id="IPR014284">
    <property type="entry name" value="RNA_pol_sigma-70_dom"/>
</dbReference>
<organism evidence="7 8">
    <name type="scientific">Chitinophaga nivalis</name>
    <dbReference type="NCBI Taxonomy" id="2991709"/>
    <lineage>
        <taxon>Bacteria</taxon>
        <taxon>Pseudomonadati</taxon>
        <taxon>Bacteroidota</taxon>
        <taxon>Chitinophagia</taxon>
        <taxon>Chitinophagales</taxon>
        <taxon>Chitinophagaceae</taxon>
        <taxon>Chitinophaga</taxon>
    </lineage>
</organism>
<dbReference type="InterPro" id="IPR007627">
    <property type="entry name" value="RNA_pol_sigma70_r2"/>
</dbReference>
<feature type="domain" description="RNA polymerase sigma factor 70 region 4 type 2" evidence="6">
    <location>
        <begin position="127"/>
        <end position="174"/>
    </location>
</feature>
<keyword evidence="4" id="KW-0804">Transcription</keyword>
<name>A0ABT3IGL6_9BACT</name>
<proteinExistence type="inferred from homology"/>
<dbReference type="Proteomes" id="UP001207742">
    <property type="component" value="Unassembled WGS sequence"/>
</dbReference>
<sequence>MGEALQDLSDYLLLEQCRLDNVKAFDVLFDRYSKRLYNYALNYLQDKDTAEEIMMDLMVWIWEKRQQLDPEVKLAPYLFRAIKNAVIKAMSKKSFTTVPIEQVYDDESLTTAAADTKINCHEITQVYLEKLDELSQQRRRVFKMSRHEQLSHAEIAKELNLSLFTVKNHIKASLTHFRQHLKDYADITMLLLFYISMM</sequence>
<comment type="similarity">
    <text evidence="1">Belongs to the sigma-70 factor family. ECF subfamily.</text>
</comment>
<evidence type="ECO:0000259" key="5">
    <source>
        <dbReference type="Pfam" id="PF04542"/>
    </source>
</evidence>
<dbReference type="EMBL" id="JAPDNS010000001">
    <property type="protein sequence ID" value="MCW3483090.1"/>
    <property type="molecule type" value="Genomic_DNA"/>
</dbReference>
<gene>
    <name evidence="7" type="ORF">OL497_04260</name>
</gene>
<keyword evidence="3" id="KW-0731">Sigma factor</keyword>